<sequence>MLARRLADGTTPAAADVDLSVYDIFTTDIFTTNNTVTGEIA</sequence>
<evidence type="ECO:0000313" key="2">
    <source>
        <dbReference type="Proteomes" id="UP000199639"/>
    </source>
</evidence>
<gene>
    <name evidence="1" type="ORF">SAMN05216368_10516</name>
</gene>
<protein>
    <submittedName>
        <fullName evidence="1">Uncharacterized protein</fullName>
    </submittedName>
</protein>
<dbReference type="STRING" id="1424659.SAMN05216368_10516"/>
<accession>A0A5E9FYP1</accession>
<organism evidence="1 2">
    <name type="scientific">Cryobacterium flavum</name>
    <dbReference type="NCBI Taxonomy" id="1424659"/>
    <lineage>
        <taxon>Bacteria</taxon>
        <taxon>Bacillati</taxon>
        <taxon>Actinomycetota</taxon>
        <taxon>Actinomycetes</taxon>
        <taxon>Micrococcales</taxon>
        <taxon>Microbacteriaceae</taxon>
        <taxon>Cryobacterium</taxon>
    </lineage>
</organism>
<proteinExistence type="predicted"/>
<dbReference type="EMBL" id="FNIB01000005">
    <property type="protein sequence ID" value="SDN35301.1"/>
    <property type="molecule type" value="Genomic_DNA"/>
</dbReference>
<reference evidence="1 2" key="1">
    <citation type="submission" date="2016-10" db="EMBL/GenBank/DDBJ databases">
        <authorList>
            <person name="Varghese N."/>
            <person name="Submissions S."/>
        </authorList>
    </citation>
    <scope>NUCLEOTIDE SEQUENCE [LARGE SCALE GENOMIC DNA]</scope>
    <source>
        <strain evidence="1 2">CGMCC 1.11215</strain>
    </source>
</reference>
<name>A0A5E9FYP1_9MICO</name>
<dbReference type="Proteomes" id="UP000199639">
    <property type="component" value="Unassembled WGS sequence"/>
</dbReference>
<dbReference type="AlphaFoldDB" id="A0A5E9FYP1"/>
<evidence type="ECO:0000313" key="1">
    <source>
        <dbReference type="EMBL" id="SDN35301.1"/>
    </source>
</evidence>